<keyword evidence="3" id="KW-0175">Coiled coil</keyword>
<comment type="catalytic activity">
    <reaction evidence="2">
        <text>2 GTP = 3',3'-c-di-GMP + 2 diphosphate</text>
        <dbReference type="Rhea" id="RHEA:24898"/>
        <dbReference type="ChEBI" id="CHEBI:33019"/>
        <dbReference type="ChEBI" id="CHEBI:37565"/>
        <dbReference type="ChEBI" id="CHEBI:58805"/>
        <dbReference type="EC" id="2.7.7.65"/>
    </reaction>
</comment>
<dbReference type="InterPro" id="IPR000160">
    <property type="entry name" value="GGDEF_dom"/>
</dbReference>
<dbReference type="Pfam" id="PF00990">
    <property type="entry name" value="GGDEF"/>
    <property type="match status" value="1"/>
</dbReference>
<dbReference type="FunFam" id="3.30.70.270:FF:000001">
    <property type="entry name" value="Diguanylate cyclase domain protein"/>
    <property type="match status" value="1"/>
</dbReference>
<sequence>MLAGLYRAAQHRRSRALLALLLVVSGSTLAADVPEEPVRARFAELGEIIRVTPQRAVPLLAGLDAQARRTPAEYARLLTLSCDLSHRLGKHVEAVQLCEQALQLGRQVHDDSLVARALLSKAYALFGLNEMSQSHQLVWEAERLAAASTDVDLRILVQISSGESFAEEGNFPVALTKMQGAVTLARQGGNKLQIAVALKSLAYLYNQMREFDKGFEAIGEAEQLAEAIDSPGRLAIFKTTEYILAANSGDMGRGTTALLSALALERRIGADAMIANTLVNLADSYLKQQDWRRALAYAQQALEQAQKLHDDALAATARVNVGQAYLGMGRLAEGKKHIEQGMDWYQRSGNKPDQQSVLVEYGDALERAGDLPGALAAYHRERALSNELFETRRQKAMMELQEKYEADKRQRQIEMLRQENQVKSTEIDNRRLQQRIWWLLALVFALASVIVGILYRKVRHANAQLEVKNHELKQQSARDPLTALYNRRHFQEFMRSHQDIGRQGAGTSGEDMVSAMFLLDVDHFKHINDTYGHGAGDAVLREIAEALREILRETDMIVRWGGEEFLAFLPAVPRNSLDEVARRLLAGIPARTIDYQGTRLSVNVSIGFAPFPLVPGTPISWERAINIVDMALYLAKGHGRNRAYGVRGVSGLDPAALDEVENDIEKAWRAGLVDLAIVTGHVPELRMAS</sequence>
<gene>
    <name evidence="7" type="ORF">GPY61_14020</name>
</gene>
<dbReference type="SUPFAM" id="SSF48452">
    <property type="entry name" value="TPR-like"/>
    <property type="match status" value="2"/>
</dbReference>
<keyword evidence="4" id="KW-0812">Transmembrane</keyword>
<dbReference type="AlphaFoldDB" id="A0A7X3G1U0"/>
<comment type="caution">
    <text evidence="7">The sequence shown here is derived from an EMBL/GenBank/DDBJ whole genome shotgun (WGS) entry which is preliminary data.</text>
</comment>
<dbReference type="CDD" id="cd01949">
    <property type="entry name" value="GGDEF"/>
    <property type="match status" value="1"/>
</dbReference>
<protein>
    <recommendedName>
        <fullName evidence="1">diguanylate cyclase</fullName>
        <ecNumber evidence="1">2.7.7.65</ecNumber>
    </recommendedName>
</protein>
<evidence type="ECO:0000313" key="8">
    <source>
        <dbReference type="Proteomes" id="UP000443353"/>
    </source>
</evidence>
<dbReference type="InterPro" id="IPR011990">
    <property type="entry name" value="TPR-like_helical_dom_sf"/>
</dbReference>
<dbReference type="InterPro" id="IPR050469">
    <property type="entry name" value="Diguanylate_Cyclase"/>
</dbReference>
<evidence type="ECO:0000256" key="2">
    <source>
        <dbReference type="ARBA" id="ARBA00034247"/>
    </source>
</evidence>
<dbReference type="Gene3D" id="1.25.40.10">
    <property type="entry name" value="Tetratricopeptide repeat domain"/>
    <property type="match status" value="2"/>
</dbReference>
<dbReference type="GO" id="GO:0052621">
    <property type="term" value="F:diguanylate cyclase activity"/>
    <property type="evidence" value="ECO:0007669"/>
    <property type="project" value="UniProtKB-EC"/>
</dbReference>
<dbReference type="Gene3D" id="3.30.70.270">
    <property type="match status" value="1"/>
</dbReference>
<dbReference type="SMART" id="SM00267">
    <property type="entry name" value="GGDEF"/>
    <property type="match status" value="1"/>
</dbReference>
<keyword evidence="8" id="KW-1185">Reference proteome</keyword>
<feature type="transmembrane region" description="Helical" evidence="4">
    <location>
        <begin position="436"/>
        <end position="455"/>
    </location>
</feature>
<dbReference type="EC" id="2.7.7.65" evidence="1"/>
<dbReference type="Pfam" id="PF13424">
    <property type="entry name" value="TPR_12"/>
    <property type="match status" value="1"/>
</dbReference>
<dbReference type="InterPro" id="IPR019734">
    <property type="entry name" value="TPR_rpt"/>
</dbReference>
<reference evidence="7 8" key="1">
    <citation type="submission" date="2019-12" db="EMBL/GenBank/DDBJ databases">
        <authorList>
            <person name="Li C."/>
            <person name="Zhao J."/>
        </authorList>
    </citation>
    <scope>NUCLEOTIDE SEQUENCE [LARGE SCALE GENOMIC DNA]</scope>
    <source>
        <strain evidence="7 8">NEAU-DD11</strain>
    </source>
</reference>
<dbReference type="PROSITE" id="PS50887">
    <property type="entry name" value="GGDEF"/>
    <property type="match status" value="1"/>
</dbReference>
<feature type="chain" id="PRO_5031446769" description="diguanylate cyclase" evidence="5">
    <location>
        <begin position="31"/>
        <end position="689"/>
    </location>
</feature>
<feature type="coiled-coil region" evidence="3">
    <location>
        <begin position="415"/>
        <end position="478"/>
    </location>
</feature>
<organism evidence="7 8">
    <name type="scientific">Massilia cellulosiltytica</name>
    <dbReference type="NCBI Taxonomy" id="2683234"/>
    <lineage>
        <taxon>Bacteria</taxon>
        <taxon>Pseudomonadati</taxon>
        <taxon>Pseudomonadota</taxon>
        <taxon>Betaproteobacteria</taxon>
        <taxon>Burkholderiales</taxon>
        <taxon>Oxalobacteraceae</taxon>
        <taxon>Telluria group</taxon>
        <taxon>Massilia</taxon>
    </lineage>
</organism>
<dbReference type="InterPro" id="IPR043128">
    <property type="entry name" value="Rev_trsase/Diguanyl_cyclase"/>
</dbReference>
<keyword evidence="5" id="KW-0732">Signal</keyword>
<evidence type="ECO:0000256" key="4">
    <source>
        <dbReference type="SAM" id="Phobius"/>
    </source>
</evidence>
<dbReference type="SMART" id="SM00028">
    <property type="entry name" value="TPR"/>
    <property type="match status" value="4"/>
</dbReference>
<dbReference type="SUPFAM" id="SSF55073">
    <property type="entry name" value="Nucleotide cyclase"/>
    <property type="match status" value="1"/>
</dbReference>
<evidence type="ECO:0000259" key="6">
    <source>
        <dbReference type="PROSITE" id="PS50887"/>
    </source>
</evidence>
<evidence type="ECO:0000313" key="7">
    <source>
        <dbReference type="EMBL" id="MVW61047.1"/>
    </source>
</evidence>
<dbReference type="InterPro" id="IPR029787">
    <property type="entry name" value="Nucleotide_cyclase"/>
</dbReference>
<evidence type="ECO:0000256" key="1">
    <source>
        <dbReference type="ARBA" id="ARBA00012528"/>
    </source>
</evidence>
<accession>A0A7X3G1U0</accession>
<dbReference type="PANTHER" id="PTHR45138">
    <property type="entry name" value="REGULATORY COMPONENTS OF SENSORY TRANSDUCTION SYSTEM"/>
    <property type="match status" value="1"/>
</dbReference>
<evidence type="ECO:0000256" key="5">
    <source>
        <dbReference type="SAM" id="SignalP"/>
    </source>
</evidence>
<feature type="signal peptide" evidence="5">
    <location>
        <begin position="1"/>
        <end position="30"/>
    </location>
</feature>
<dbReference type="NCBIfam" id="TIGR00254">
    <property type="entry name" value="GGDEF"/>
    <property type="match status" value="1"/>
</dbReference>
<proteinExistence type="predicted"/>
<evidence type="ECO:0000256" key="3">
    <source>
        <dbReference type="SAM" id="Coils"/>
    </source>
</evidence>
<dbReference type="Proteomes" id="UP000443353">
    <property type="component" value="Unassembled WGS sequence"/>
</dbReference>
<feature type="domain" description="GGDEF" evidence="6">
    <location>
        <begin position="512"/>
        <end position="648"/>
    </location>
</feature>
<dbReference type="PANTHER" id="PTHR45138:SF9">
    <property type="entry name" value="DIGUANYLATE CYCLASE DGCM-RELATED"/>
    <property type="match status" value="1"/>
</dbReference>
<keyword evidence="4" id="KW-0472">Membrane</keyword>
<keyword evidence="4" id="KW-1133">Transmembrane helix</keyword>
<name>A0A7X3G1U0_9BURK</name>
<dbReference type="EMBL" id="WSES01000004">
    <property type="protein sequence ID" value="MVW61047.1"/>
    <property type="molecule type" value="Genomic_DNA"/>
</dbReference>